<dbReference type="Pfam" id="PF02575">
    <property type="entry name" value="YbaB_DNA_bd"/>
    <property type="match status" value="1"/>
</dbReference>
<protein>
    <recommendedName>
        <fullName evidence="5">YbaB/EbfC DNA-binding family protein</fullName>
    </recommendedName>
</protein>
<keyword evidence="1" id="KW-0175">Coiled coil</keyword>
<keyword evidence="4" id="KW-1185">Reference proteome</keyword>
<sequence>MSDQTDRRAALEARNAAMREQVANLTTQFHQQMADLKDAQANAMAVTGQATSADGLVTVVVDAAGTIMRLDFAPTAFNRSTPEKLSRTVVETVAKATAQAKTQVNTALAPTQQGMDMDLGDLVAGAPGLRDLLPSLPKPPVVPETGPPHAAPPPAAPPAAPPRRPRPSSDDDDEDFGNNSFLR</sequence>
<feature type="compositionally biased region" description="Pro residues" evidence="2">
    <location>
        <begin position="136"/>
        <end position="162"/>
    </location>
</feature>
<feature type="region of interest" description="Disordered" evidence="2">
    <location>
        <begin position="130"/>
        <end position="183"/>
    </location>
</feature>
<evidence type="ECO:0000256" key="1">
    <source>
        <dbReference type="SAM" id="Coils"/>
    </source>
</evidence>
<evidence type="ECO:0000313" key="3">
    <source>
        <dbReference type="EMBL" id="AOS62144.1"/>
    </source>
</evidence>
<dbReference type="InterPro" id="IPR036894">
    <property type="entry name" value="YbaB-like_sf"/>
</dbReference>
<evidence type="ECO:0000313" key="4">
    <source>
        <dbReference type="Proteomes" id="UP000095210"/>
    </source>
</evidence>
<accession>A0AAC9MXC3</accession>
<reference evidence="4" key="1">
    <citation type="submission" date="2016-03" db="EMBL/GenBank/DDBJ databases">
        <title>Complete genome sequence of the type strain Actinoalloteichus hymeniacidonis DSM 45092.</title>
        <authorList>
            <person name="Schaffert L."/>
            <person name="Albersmeier A."/>
            <person name="Winkler A."/>
            <person name="Kalinowski J."/>
            <person name="Zotchev S."/>
            <person name="Ruckert C."/>
        </authorList>
    </citation>
    <scope>NUCLEOTIDE SEQUENCE [LARGE SCALE GENOMIC DNA]</scope>
    <source>
        <strain evidence="4">HPA177(T) (DSM 45092(T))</strain>
    </source>
</reference>
<dbReference type="EMBL" id="CP014859">
    <property type="protein sequence ID" value="AOS62144.1"/>
    <property type="molecule type" value="Genomic_DNA"/>
</dbReference>
<dbReference type="RefSeq" id="WP_069847390.1">
    <property type="nucleotide sequence ID" value="NZ_CP014859.1"/>
</dbReference>
<dbReference type="SUPFAM" id="SSF82607">
    <property type="entry name" value="YbaB-like"/>
    <property type="match status" value="1"/>
</dbReference>
<dbReference type="Gene3D" id="3.30.1310.10">
    <property type="entry name" value="Nucleoid-associated protein YbaB-like domain"/>
    <property type="match status" value="1"/>
</dbReference>
<feature type="coiled-coil region" evidence="1">
    <location>
        <begin position="1"/>
        <end position="28"/>
    </location>
</feature>
<dbReference type="Proteomes" id="UP000095210">
    <property type="component" value="Chromosome"/>
</dbReference>
<dbReference type="InterPro" id="IPR004401">
    <property type="entry name" value="YbaB/EbfC"/>
</dbReference>
<name>A0AAC9MXC3_9PSEU</name>
<dbReference type="GO" id="GO:0003677">
    <property type="term" value="F:DNA binding"/>
    <property type="evidence" value="ECO:0007669"/>
    <property type="project" value="InterPro"/>
</dbReference>
<proteinExistence type="predicted"/>
<evidence type="ECO:0008006" key="5">
    <source>
        <dbReference type="Google" id="ProtNLM"/>
    </source>
</evidence>
<organism evidence="3 4">
    <name type="scientific">Actinoalloteichus hymeniacidonis</name>
    <dbReference type="NCBI Taxonomy" id="340345"/>
    <lineage>
        <taxon>Bacteria</taxon>
        <taxon>Bacillati</taxon>
        <taxon>Actinomycetota</taxon>
        <taxon>Actinomycetes</taxon>
        <taxon>Pseudonocardiales</taxon>
        <taxon>Pseudonocardiaceae</taxon>
        <taxon>Actinoalloteichus</taxon>
    </lineage>
</organism>
<evidence type="ECO:0000256" key="2">
    <source>
        <dbReference type="SAM" id="MobiDB-lite"/>
    </source>
</evidence>
<gene>
    <name evidence="3" type="ORF">TL08_06600</name>
</gene>
<dbReference type="AlphaFoldDB" id="A0AAC9MXC3"/>
<dbReference type="KEGG" id="ahm:TL08_06600"/>